<dbReference type="GO" id="GO:0003700">
    <property type="term" value="F:DNA-binding transcription factor activity"/>
    <property type="evidence" value="ECO:0007669"/>
    <property type="project" value="InterPro"/>
</dbReference>
<dbReference type="SUPFAM" id="SSF46785">
    <property type="entry name" value="Winged helix' DNA-binding domain"/>
    <property type="match status" value="1"/>
</dbReference>
<dbReference type="Pfam" id="PF00392">
    <property type="entry name" value="GntR"/>
    <property type="match status" value="1"/>
</dbReference>
<dbReference type="InterPro" id="IPR036388">
    <property type="entry name" value="WH-like_DNA-bd_sf"/>
</dbReference>
<proteinExistence type="inferred from homology"/>
<keyword evidence="7" id="KW-0808">Transferase</keyword>
<gene>
    <name evidence="7" type="ORF">EG340_07245</name>
</gene>
<dbReference type="InterPro" id="IPR015422">
    <property type="entry name" value="PyrdxlP-dep_Trfase_small"/>
</dbReference>
<evidence type="ECO:0000256" key="2">
    <source>
        <dbReference type="ARBA" id="ARBA00022898"/>
    </source>
</evidence>
<dbReference type="Proteomes" id="UP000269076">
    <property type="component" value="Chromosome"/>
</dbReference>
<accession>A0A3G6N340</accession>
<dbReference type="SUPFAM" id="SSF53383">
    <property type="entry name" value="PLP-dependent transferases"/>
    <property type="match status" value="1"/>
</dbReference>
<name>A0A3G6N340_9FLAO</name>
<dbReference type="InterPro" id="IPR036390">
    <property type="entry name" value="WH_DNA-bd_sf"/>
</dbReference>
<evidence type="ECO:0000256" key="4">
    <source>
        <dbReference type="ARBA" id="ARBA00023125"/>
    </source>
</evidence>
<dbReference type="RefSeq" id="WP_123885776.1">
    <property type="nucleotide sequence ID" value="NZ_CP033928.1"/>
</dbReference>
<evidence type="ECO:0000259" key="6">
    <source>
        <dbReference type="PROSITE" id="PS50949"/>
    </source>
</evidence>
<dbReference type="Pfam" id="PF00155">
    <property type="entry name" value="Aminotran_1_2"/>
    <property type="match status" value="1"/>
</dbReference>
<evidence type="ECO:0000256" key="5">
    <source>
        <dbReference type="ARBA" id="ARBA00023163"/>
    </source>
</evidence>
<dbReference type="Gene3D" id="3.40.640.10">
    <property type="entry name" value="Type I PLP-dependent aspartate aminotransferase-like (Major domain)"/>
    <property type="match status" value="1"/>
</dbReference>
<evidence type="ECO:0000256" key="1">
    <source>
        <dbReference type="ARBA" id="ARBA00005384"/>
    </source>
</evidence>
<feature type="domain" description="HTH gntR-type" evidence="6">
    <location>
        <begin position="3"/>
        <end position="71"/>
    </location>
</feature>
<dbReference type="InterPro" id="IPR000524">
    <property type="entry name" value="Tscrpt_reg_HTH_GntR"/>
</dbReference>
<dbReference type="GO" id="GO:0008483">
    <property type="term" value="F:transaminase activity"/>
    <property type="evidence" value="ECO:0007669"/>
    <property type="project" value="UniProtKB-KW"/>
</dbReference>
<dbReference type="Gene3D" id="3.90.1150.10">
    <property type="entry name" value="Aspartate Aminotransferase, domain 1"/>
    <property type="match status" value="1"/>
</dbReference>
<dbReference type="Gene3D" id="1.10.10.10">
    <property type="entry name" value="Winged helix-like DNA-binding domain superfamily/Winged helix DNA-binding domain"/>
    <property type="match status" value="1"/>
</dbReference>
<keyword evidence="4" id="KW-0238">DNA-binding</keyword>
<dbReference type="AlphaFoldDB" id="A0A3G6N340"/>
<keyword evidence="7" id="KW-0032">Aminotransferase</keyword>
<keyword evidence="3" id="KW-0805">Transcription regulation</keyword>
<comment type="similarity">
    <text evidence="1">In the C-terminal section; belongs to the class-I pyridoxal-phosphate-dependent aminotransferase family.</text>
</comment>
<evidence type="ECO:0000313" key="7">
    <source>
        <dbReference type="EMBL" id="AZA60848.1"/>
    </source>
</evidence>
<dbReference type="GO" id="GO:0003677">
    <property type="term" value="F:DNA binding"/>
    <property type="evidence" value="ECO:0007669"/>
    <property type="project" value="UniProtKB-KW"/>
</dbReference>
<keyword evidence="2" id="KW-0663">Pyridoxal phosphate</keyword>
<dbReference type="InterPro" id="IPR015424">
    <property type="entry name" value="PyrdxlP-dep_Trfase"/>
</dbReference>
<dbReference type="PROSITE" id="PS50949">
    <property type="entry name" value="HTH_GNTR"/>
    <property type="match status" value="1"/>
</dbReference>
<keyword evidence="5" id="KW-0804">Transcription</keyword>
<protein>
    <submittedName>
        <fullName evidence="7">PLP-dependent aminotransferase family protein</fullName>
    </submittedName>
</protein>
<dbReference type="EMBL" id="CP033928">
    <property type="protein sequence ID" value="AZA60848.1"/>
    <property type="molecule type" value="Genomic_DNA"/>
</dbReference>
<dbReference type="CDD" id="cd00609">
    <property type="entry name" value="AAT_like"/>
    <property type="match status" value="1"/>
</dbReference>
<dbReference type="InterPro" id="IPR004839">
    <property type="entry name" value="Aminotransferase_I/II_large"/>
</dbReference>
<sequence length="479" mass="54875">MQNFKYQIFTSVIEEQIKKGILVSGERLPSIREIKEKYKLSITSVQSGYDYLVMKGCVENRPRSGFFVTIKTNENIPEDVPKFSPVVSNVDFDKKVRLTSKSDKSSEQISFNTAAPTDLLVPQKLILRKMQEVIRKKGASILRYYPANGSEILRNQIAARATKFGCKINSEQLVITEGALQALYIALASVTQSGDVIAVESPCIFSVLEVISNLKLKVIEIPVQYKTGFDIDYLKNVLNKNNIRAIVLTPNFHNPTGILISDETKKELASIAQSKEIPIIENDIYGDLYFDGERPSMICNFDTEGWVMTYSSFSKTLAPGIRLGWLNTGRFFEQAERIKFSLGRSVSPIFQELMIQLLDENSYERHLRFFRKQLEIQCVELLNTLRLYFPKDCYFHRPQGGYSIWGKLPKEVNMPDFYKFCESQKIAFTPGDTFSYTDAYRHHFRIIFADRITSESIVRLKIIGEKVQSILDEKINENL</sequence>
<reference evidence="7 8" key="1">
    <citation type="submission" date="2018-11" db="EMBL/GenBank/DDBJ databases">
        <title>Proposal to divide the Flavobacteriaceae and reorganize its genera based on Amino Acid Identity values calculated from whole genome sequences.</title>
        <authorList>
            <person name="Nicholson A.C."/>
            <person name="Gulvik C.A."/>
            <person name="Whitney A.M."/>
            <person name="Humrighouse B.W."/>
            <person name="Bell M."/>
            <person name="Holmes B."/>
            <person name="Steigerwalt A."/>
            <person name="Villarma A."/>
            <person name="Sheth M."/>
            <person name="Batra D."/>
            <person name="Pryor J."/>
            <person name="Bernardet J.-F."/>
            <person name="Hugo C."/>
            <person name="Kampfer P."/>
            <person name="Newman J."/>
            <person name="Mcquiston J.R."/>
        </authorList>
    </citation>
    <scope>NUCLEOTIDE SEQUENCE [LARGE SCALE GENOMIC DNA]</scope>
    <source>
        <strain evidence="7 8">G0211</strain>
    </source>
</reference>
<dbReference type="PANTHER" id="PTHR46577:SF2">
    <property type="entry name" value="TRANSCRIPTIONAL REGULATORY PROTEIN"/>
    <property type="match status" value="1"/>
</dbReference>
<dbReference type="CDD" id="cd07377">
    <property type="entry name" value="WHTH_GntR"/>
    <property type="match status" value="1"/>
</dbReference>
<dbReference type="InterPro" id="IPR051446">
    <property type="entry name" value="HTH_trans_reg/aminotransferase"/>
</dbReference>
<evidence type="ECO:0000313" key="8">
    <source>
        <dbReference type="Proteomes" id="UP000269076"/>
    </source>
</evidence>
<dbReference type="InterPro" id="IPR015421">
    <property type="entry name" value="PyrdxlP-dep_Trfase_major"/>
</dbReference>
<dbReference type="GO" id="GO:0030170">
    <property type="term" value="F:pyridoxal phosphate binding"/>
    <property type="evidence" value="ECO:0007669"/>
    <property type="project" value="InterPro"/>
</dbReference>
<dbReference type="SMART" id="SM00345">
    <property type="entry name" value="HTH_GNTR"/>
    <property type="match status" value="1"/>
</dbReference>
<evidence type="ECO:0000256" key="3">
    <source>
        <dbReference type="ARBA" id="ARBA00023015"/>
    </source>
</evidence>
<dbReference type="PANTHER" id="PTHR46577">
    <property type="entry name" value="HTH-TYPE TRANSCRIPTIONAL REGULATORY PROTEIN GABR"/>
    <property type="match status" value="1"/>
</dbReference>
<organism evidence="7 8">
    <name type="scientific">Chryseobacterium indoltheticum</name>
    <dbReference type="NCBI Taxonomy" id="254"/>
    <lineage>
        <taxon>Bacteria</taxon>
        <taxon>Pseudomonadati</taxon>
        <taxon>Bacteroidota</taxon>
        <taxon>Flavobacteriia</taxon>
        <taxon>Flavobacteriales</taxon>
        <taxon>Weeksellaceae</taxon>
        <taxon>Chryseobacterium group</taxon>
        <taxon>Chryseobacterium</taxon>
    </lineage>
</organism>